<proteinExistence type="predicted"/>
<evidence type="ECO:0000313" key="1">
    <source>
        <dbReference type="EnsemblPlants" id="HORVU.MOREX.r3.4HG0334910.1.CDS1"/>
    </source>
</evidence>
<dbReference type="Proteomes" id="UP000011116">
    <property type="component" value="Chromosome 4H"/>
</dbReference>
<reference evidence="1" key="2">
    <citation type="submission" date="2020-10" db="EMBL/GenBank/DDBJ databases">
        <authorList>
            <person name="Scholz U."/>
            <person name="Mascher M."/>
            <person name="Fiebig A."/>
        </authorList>
    </citation>
    <scope>NUCLEOTIDE SEQUENCE [LARGE SCALE GENOMIC DNA]</scope>
    <source>
        <strain evidence="1">cv. Morex</strain>
    </source>
</reference>
<dbReference type="AlphaFoldDB" id="A0A8I6XWG0"/>
<name>A0A8I6XWG0_HORVV</name>
<dbReference type="Gramene" id="HORVU.MOREX.r3.4HG0334910.1">
    <property type="protein sequence ID" value="HORVU.MOREX.r3.4HG0334910.1.CDS1"/>
    <property type="gene ID" value="HORVU.MOREX.r3.4HG0334910"/>
</dbReference>
<protein>
    <submittedName>
        <fullName evidence="1">Uncharacterized protein</fullName>
    </submittedName>
</protein>
<organism evidence="1 2">
    <name type="scientific">Hordeum vulgare subsp. vulgare</name>
    <name type="common">Domesticated barley</name>
    <dbReference type="NCBI Taxonomy" id="112509"/>
    <lineage>
        <taxon>Eukaryota</taxon>
        <taxon>Viridiplantae</taxon>
        <taxon>Streptophyta</taxon>
        <taxon>Embryophyta</taxon>
        <taxon>Tracheophyta</taxon>
        <taxon>Spermatophyta</taxon>
        <taxon>Magnoliopsida</taxon>
        <taxon>Liliopsida</taxon>
        <taxon>Poales</taxon>
        <taxon>Poaceae</taxon>
        <taxon>BOP clade</taxon>
        <taxon>Pooideae</taxon>
        <taxon>Triticodae</taxon>
        <taxon>Triticeae</taxon>
        <taxon>Hordeinae</taxon>
        <taxon>Hordeum</taxon>
    </lineage>
</organism>
<dbReference type="PANTHER" id="PTHR37736:SF1">
    <property type="entry name" value="GLYCINE-RICH PROTEIN"/>
    <property type="match status" value="1"/>
</dbReference>
<dbReference type="PANTHER" id="PTHR37736">
    <property type="entry name" value="GLYCINE-RICH PROTEIN"/>
    <property type="match status" value="1"/>
</dbReference>
<accession>A0A8I6XWG0</accession>
<dbReference type="EnsemblPlants" id="HORVU.MOREX.r3.4HG0334910.1">
    <property type="protein sequence ID" value="HORVU.MOREX.r3.4HG0334910.1.CDS1"/>
    <property type="gene ID" value="HORVU.MOREX.r3.4HG0334910"/>
</dbReference>
<sequence>MQESVAAGKTLNQEQKEAMRSKPTLAAIIDDLEHLCAPLAAALVKELSTVKASDACSWSFNSYSFI</sequence>
<reference evidence="2" key="1">
    <citation type="journal article" date="2012" name="Nature">
        <title>A physical, genetic and functional sequence assembly of the barley genome.</title>
        <authorList>
            <consortium name="The International Barley Genome Sequencing Consortium"/>
            <person name="Mayer K.F."/>
            <person name="Waugh R."/>
            <person name="Brown J.W."/>
            <person name="Schulman A."/>
            <person name="Langridge P."/>
            <person name="Platzer M."/>
            <person name="Fincher G.B."/>
            <person name="Muehlbauer G.J."/>
            <person name="Sato K."/>
            <person name="Close T.J."/>
            <person name="Wise R.P."/>
            <person name="Stein N."/>
        </authorList>
    </citation>
    <scope>NUCLEOTIDE SEQUENCE [LARGE SCALE GENOMIC DNA]</scope>
    <source>
        <strain evidence="2">cv. Morex</strain>
    </source>
</reference>
<dbReference type="Gramene" id="HORVU.MOREX.r2.4HG0279280.1">
    <property type="protein sequence ID" value="HORVU.MOREX.r2.4HG0279280.1.CDS.1"/>
    <property type="gene ID" value="HORVU.MOREX.r2.4HG0279280"/>
</dbReference>
<keyword evidence="2" id="KW-1185">Reference proteome</keyword>
<reference evidence="1" key="3">
    <citation type="submission" date="2022-01" db="UniProtKB">
        <authorList>
            <consortium name="EnsemblPlants"/>
        </authorList>
    </citation>
    <scope>IDENTIFICATION</scope>
    <source>
        <strain evidence="1">subsp. vulgare</strain>
    </source>
</reference>
<evidence type="ECO:0000313" key="2">
    <source>
        <dbReference type="Proteomes" id="UP000011116"/>
    </source>
</evidence>
<dbReference type="SMR" id="A0A8I6XWG0"/>